<keyword evidence="1" id="KW-0812">Transmembrane</keyword>
<proteinExistence type="predicted"/>
<keyword evidence="1" id="KW-1133">Transmembrane helix</keyword>
<protein>
    <submittedName>
        <fullName evidence="3">Uncharacterized protein</fullName>
    </submittedName>
</protein>
<gene>
    <name evidence="3" type="ORF">CCMP2556_LOCUS44598</name>
</gene>
<feature type="transmembrane region" description="Helical" evidence="1">
    <location>
        <begin position="30"/>
        <end position="51"/>
    </location>
</feature>
<evidence type="ECO:0000256" key="1">
    <source>
        <dbReference type="SAM" id="Phobius"/>
    </source>
</evidence>
<feature type="signal peptide" evidence="2">
    <location>
        <begin position="1"/>
        <end position="23"/>
    </location>
</feature>
<dbReference type="Proteomes" id="UP001642484">
    <property type="component" value="Unassembled WGS sequence"/>
</dbReference>
<keyword evidence="4" id="KW-1185">Reference proteome</keyword>
<evidence type="ECO:0000313" key="4">
    <source>
        <dbReference type="Proteomes" id="UP001642484"/>
    </source>
</evidence>
<name>A0ABP0QZK9_9DINO</name>
<dbReference type="EMBL" id="CAXAMN010025195">
    <property type="protein sequence ID" value="CAK9093305.1"/>
    <property type="molecule type" value="Genomic_DNA"/>
</dbReference>
<feature type="chain" id="PRO_5046611297" evidence="2">
    <location>
        <begin position="24"/>
        <end position="129"/>
    </location>
</feature>
<evidence type="ECO:0000256" key="2">
    <source>
        <dbReference type="SAM" id="SignalP"/>
    </source>
</evidence>
<keyword evidence="2" id="KW-0732">Signal</keyword>
<sequence length="129" mass="13864">MAGSRCLVLSLLFFTFNLQGCDASQMKMLSVFVVVCGVMATCGTLIMGCLAMSQPPGRAKRTCLTLGLPGFLAMVVIWVGFGLLAAHMNCKTFRDYEPESCEWLEPPPGGFALEDCCVSVPTTASPDER</sequence>
<keyword evidence="1" id="KW-0472">Membrane</keyword>
<feature type="transmembrane region" description="Helical" evidence="1">
    <location>
        <begin position="63"/>
        <end position="86"/>
    </location>
</feature>
<organism evidence="3 4">
    <name type="scientific">Durusdinium trenchii</name>
    <dbReference type="NCBI Taxonomy" id="1381693"/>
    <lineage>
        <taxon>Eukaryota</taxon>
        <taxon>Sar</taxon>
        <taxon>Alveolata</taxon>
        <taxon>Dinophyceae</taxon>
        <taxon>Suessiales</taxon>
        <taxon>Symbiodiniaceae</taxon>
        <taxon>Durusdinium</taxon>
    </lineage>
</organism>
<accession>A0ABP0QZK9</accession>
<comment type="caution">
    <text evidence="3">The sequence shown here is derived from an EMBL/GenBank/DDBJ whole genome shotgun (WGS) entry which is preliminary data.</text>
</comment>
<reference evidence="3 4" key="1">
    <citation type="submission" date="2024-02" db="EMBL/GenBank/DDBJ databases">
        <authorList>
            <person name="Chen Y."/>
            <person name="Shah S."/>
            <person name="Dougan E. K."/>
            <person name="Thang M."/>
            <person name="Chan C."/>
        </authorList>
    </citation>
    <scope>NUCLEOTIDE SEQUENCE [LARGE SCALE GENOMIC DNA]</scope>
</reference>
<evidence type="ECO:0000313" key="3">
    <source>
        <dbReference type="EMBL" id="CAK9093305.1"/>
    </source>
</evidence>